<evidence type="ECO:0000256" key="1">
    <source>
        <dbReference type="SAM" id="MobiDB-lite"/>
    </source>
</evidence>
<feature type="compositionally biased region" description="Basic residues" evidence="1">
    <location>
        <begin position="73"/>
        <end position="94"/>
    </location>
</feature>
<sequence length="121" mass="14414">MQQQWMEMVNHVVEWGKGIPWSKGFQGAKETVEFACSCLEFILFAKAVKDDNNDPKPPQLPLCPTDLNMQSRRSLKRNTKYRRRNRKLRKKRLNSAKNNMALRPTKIKPRQYWRDFIYASI</sequence>
<dbReference type="Proteomes" id="UP000308114">
    <property type="component" value="Unassembled WGS sequence"/>
</dbReference>
<reference evidence="2 3" key="1">
    <citation type="submission" date="2018-01" db="EMBL/GenBank/DDBJ databases">
        <title>Bacillales members from the olive rhizosphere are effective biological control agents against Verticillium dahliae.</title>
        <authorList>
            <person name="Gomez-Lama C."/>
            <person name="Legarda G."/>
            <person name="Ruano-Rosa D."/>
            <person name="Pizarro-Tobias P."/>
            <person name="Valverde-Corredor A."/>
            <person name="Niqui J.L."/>
            <person name="Trivino J.C."/>
            <person name="Roca A."/>
            <person name="Mercado-Blanco J."/>
        </authorList>
    </citation>
    <scope>NUCLEOTIDE SEQUENCE [LARGE SCALE GENOMIC DNA]</scope>
    <source>
        <strain evidence="2 3">PIC167</strain>
    </source>
</reference>
<dbReference type="EMBL" id="PNXQ01000016">
    <property type="protein sequence ID" value="TKH41533.1"/>
    <property type="molecule type" value="Genomic_DNA"/>
</dbReference>
<evidence type="ECO:0000313" key="3">
    <source>
        <dbReference type="Proteomes" id="UP000308114"/>
    </source>
</evidence>
<feature type="region of interest" description="Disordered" evidence="1">
    <location>
        <begin position="73"/>
        <end position="100"/>
    </location>
</feature>
<name>A0A4U2PQF1_9BACL</name>
<accession>A0A4U2PQF1</accession>
<comment type="caution">
    <text evidence="2">The sequence shown here is derived from an EMBL/GenBank/DDBJ whole genome shotgun (WGS) entry which is preliminary data.</text>
</comment>
<proteinExistence type="predicted"/>
<evidence type="ECO:0000313" key="2">
    <source>
        <dbReference type="EMBL" id="TKH41533.1"/>
    </source>
</evidence>
<dbReference type="AlphaFoldDB" id="A0A4U2PQF1"/>
<dbReference type="RefSeq" id="WP_137063208.1">
    <property type="nucleotide sequence ID" value="NZ_PNXQ01000016.1"/>
</dbReference>
<gene>
    <name evidence="2" type="ORF">C1I60_19530</name>
</gene>
<organism evidence="2 3">
    <name type="scientific">Paenibacillus terrae</name>
    <dbReference type="NCBI Taxonomy" id="159743"/>
    <lineage>
        <taxon>Bacteria</taxon>
        <taxon>Bacillati</taxon>
        <taxon>Bacillota</taxon>
        <taxon>Bacilli</taxon>
        <taxon>Bacillales</taxon>
        <taxon>Paenibacillaceae</taxon>
        <taxon>Paenibacillus</taxon>
    </lineage>
</organism>
<protein>
    <submittedName>
        <fullName evidence="2">Uncharacterized protein</fullName>
    </submittedName>
</protein>